<dbReference type="InterPro" id="IPR036890">
    <property type="entry name" value="HATPase_C_sf"/>
</dbReference>
<keyword evidence="8 15" id="KW-0418">Kinase</keyword>
<keyword evidence="5 15" id="KW-0808">Transferase</keyword>
<dbReference type="EMBL" id="JBHLUU010000123">
    <property type="protein sequence ID" value="MFC0477576.1"/>
    <property type="molecule type" value="Genomic_DNA"/>
</dbReference>
<keyword evidence="7" id="KW-0547">Nucleotide-binding</keyword>
<dbReference type="InterPro" id="IPR004358">
    <property type="entry name" value="Sig_transdc_His_kin-like_C"/>
</dbReference>
<dbReference type="RefSeq" id="WP_340902295.1">
    <property type="nucleotide sequence ID" value="NZ_JBHLUU010000123.1"/>
</dbReference>
<evidence type="ECO:0000256" key="4">
    <source>
        <dbReference type="ARBA" id="ARBA00022475"/>
    </source>
</evidence>
<keyword evidence="6 13" id="KW-0812">Transmembrane</keyword>
<evidence type="ECO:0000313" key="16">
    <source>
        <dbReference type="Proteomes" id="UP001589738"/>
    </source>
</evidence>
<dbReference type="PROSITE" id="PS50109">
    <property type="entry name" value="HIS_KIN"/>
    <property type="match status" value="1"/>
</dbReference>
<comment type="caution">
    <text evidence="15">The sequence shown here is derived from an EMBL/GenBank/DDBJ whole genome shotgun (WGS) entry which is preliminary data.</text>
</comment>
<comment type="subcellular location">
    <subcellularLocation>
        <location evidence="2">Cell membrane</location>
        <topology evidence="2">Multi-pass membrane protein</topology>
    </subcellularLocation>
</comment>
<dbReference type="Gene3D" id="3.30.565.10">
    <property type="entry name" value="Histidine kinase-like ATPase, C-terminal domain"/>
    <property type="match status" value="1"/>
</dbReference>
<evidence type="ECO:0000256" key="12">
    <source>
        <dbReference type="ARBA" id="ARBA00023136"/>
    </source>
</evidence>
<dbReference type="InterPro" id="IPR050351">
    <property type="entry name" value="BphY/WalK/GraS-like"/>
</dbReference>
<evidence type="ECO:0000256" key="13">
    <source>
        <dbReference type="SAM" id="Phobius"/>
    </source>
</evidence>
<feature type="transmembrane region" description="Helical" evidence="13">
    <location>
        <begin position="38"/>
        <end position="55"/>
    </location>
</feature>
<keyword evidence="4" id="KW-1003">Cell membrane</keyword>
<keyword evidence="12 13" id="KW-0472">Membrane</keyword>
<organism evidence="15 16">
    <name type="scientific">Robertmurraya beringensis</name>
    <dbReference type="NCBI Taxonomy" id="641660"/>
    <lineage>
        <taxon>Bacteria</taxon>
        <taxon>Bacillati</taxon>
        <taxon>Bacillota</taxon>
        <taxon>Bacilli</taxon>
        <taxon>Bacillales</taxon>
        <taxon>Bacillaceae</taxon>
        <taxon>Robertmurraya</taxon>
    </lineage>
</organism>
<feature type="domain" description="Histidine kinase" evidence="14">
    <location>
        <begin position="121"/>
        <end position="326"/>
    </location>
</feature>
<evidence type="ECO:0000256" key="3">
    <source>
        <dbReference type="ARBA" id="ARBA00012438"/>
    </source>
</evidence>
<dbReference type="PANTHER" id="PTHR45453:SF2">
    <property type="entry name" value="HISTIDINE KINASE"/>
    <property type="match status" value="1"/>
</dbReference>
<evidence type="ECO:0000256" key="6">
    <source>
        <dbReference type="ARBA" id="ARBA00022692"/>
    </source>
</evidence>
<evidence type="ECO:0000256" key="9">
    <source>
        <dbReference type="ARBA" id="ARBA00022840"/>
    </source>
</evidence>
<dbReference type="GO" id="GO:0004673">
    <property type="term" value="F:protein histidine kinase activity"/>
    <property type="evidence" value="ECO:0007669"/>
    <property type="project" value="UniProtKB-EC"/>
</dbReference>
<keyword evidence="9" id="KW-0067">ATP-binding</keyword>
<gene>
    <name evidence="15" type="ORF">ACFFHF_20500</name>
</gene>
<dbReference type="EC" id="2.7.13.3" evidence="3"/>
<evidence type="ECO:0000256" key="10">
    <source>
        <dbReference type="ARBA" id="ARBA00022989"/>
    </source>
</evidence>
<reference evidence="15 16" key="1">
    <citation type="submission" date="2024-09" db="EMBL/GenBank/DDBJ databases">
        <authorList>
            <person name="Sun Q."/>
            <person name="Mori K."/>
        </authorList>
    </citation>
    <scope>NUCLEOTIDE SEQUENCE [LARGE SCALE GENOMIC DNA]</scope>
    <source>
        <strain evidence="15 16">CGMCC 1.9126</strain>
    </source>
</reference>
<feature type="transmembrane region" description="Helical" evidence="13">
    <location>
        <begin position="12"/>
        <end position="32"/>
    </location>
</feature>
<dbReference type="SUPFAM" id="SSF55874">
    <property type="entry name" value="ATPase domain of HSP90 chaperone/DNA topoisomerase II/histidine kinase"/>
    <property type="match status" value="1"/>
</dbReference>
<keyword evidence="11" id="KW-0902">Two-component regulatory system</keyword>
<keyword evidence="16" id="KW-1185">Reference proteome</keyword>
<keyword evidence="10 13" id="KW-1133">Transmembrane helix</keyword>
<comment type="catalytic activity">
    <reaction evidence="1">
        <text>ATP + protein L-histidine = ADP + protein N-phospho-L-histidine.</text>
        <dbReference type="EC" id="2.7.13.3"/>
    </reaction>
</comment>
<evidence type="ECO:0000256" key="8">
    <source>
        <dbReference type="ARBA" id="ARBA00022777"/>
    </source>
</evidence>
<accession>A0ABV6KW80</accession>
<dbReference type="PRINTS" id="PR00344">
    <property type="entry name" value="BCTRLSENSOR"/>
</dbReference>
<proteinExistence type="predicted"/>
<dbReference type="SMART" id="SM00387">
    <property type="entry name" value="HATPase_c"/>
    <property type="match status" value="1"/>
</dbReference>
<sequence>MIQKFVTERRSWIIFYVFIHLLMVFVAFLDSAIPLKPILYIVFLSILLFSIFLFIRYQKETRFFKGIDEWENNLDLSQIPQAESPFEEMIEKSVYKQTELLRNQFNHHQLSLEDEKDQLLAWIHEVKTPLTAMHLIIDRIPDEKTKASLTHEWLRVHLLLDQQLHQKRLYFIENDLFIEKLDLHTLVIPEIKTLQSWCIQKGIGIDINLQEREILTDAKWFAFILRQLLTNAVKYSNQSDIYIRSLKKDDHMVIEIQDCGRGIDPRDMTRIFEKGFTSTSTHQDHSATGMGLYLAKKAADSLLIQISVQSTPGEGSTFMLTLPNRNEFVKITGM</sequence>
<name>A0ABV6KW80_9BACI</name>
<dbReference type="PANTHER" id="PTHR45453">
    <property type="entry name" value="PHOSPHATE REGULON SENSOR PROTEIN PHOR"/>
    <property type="match status" value="1"/>
</dbReference>
<evidence type="ECO:0000256" key="5">
    <source>
        <dbReference type="ARBA" id="ARBA00022679"/>
    </source>
</evidence>
<dbReference type="Pfam" id="PF02518">
    <property type="entry name" value="HATPase_c"/>
    <property type="match status" value="1"/>
</dbReference>
<evidence type="ECO:0000256" key="2">
    <source>
        <dbReference type="ARBA" id="ARBA00004651"/>
    </source>
</evidence>
<dbReference type="InterPro" id="IPR005467">
    <property type="entry name" value="His_kinase_dom"/>
</dbReference>
<evidence type="ECO:0000259" key="14">
    <source>
        <dbReference type="PROSITE" id="PS50109"/>
    </source>
</evidence>
<evidence type="ECO:0000256" key="11">
    <source>
        <dbReference type="ARBA" id="ARBA00023012"/>
    </source>
</evidence>
<evidence type="ECO:0000256" key="1">
    <source>
        <dbReference type="ARBA" id="ARBA00000085"/>
    </source>
</evidence>
<protein>
    <recommendedName>
        <fullName evidence="3">histidine kinase</fullName>
        <ecNumber evidence="3">2.7.13.3</ecNumber>
    </recommendedName>
</protein>
<evidence type="ECO:0000256" key="7">
    <source>
        <dbReference type="ARBA" id="ARBA00022741"/>
    </source>
</evidence>
<dbReference type="InterPro" id="IPR003594">
    <property type="entry name" value="HATPase_dom"/>
</dbReference>
<evidence type="ECO:0000313" key="15">
    <source>
        <dbReference type="EMBL" id="MFC0477576.1"/>
    </source>
</evidence>
<dbReference type="Proteomes" id="UP001589738">
    <property type="component" value="Unassembled WGS sequence"/>
</dbReference>